<comment type="similarity">
    <text evidence="3">Belongs to the pyridoxal phosphate-binding protein YggS/PROSC family.</text>
</comment>
<accession>A0AAV4G3Z6</accession>
<dbReference type="NCBIfam" id="TIGR00044">
    <property type="entry name" value="YggS family pyridoxal phosphate-dependent enzyme"/>
    <property type="match status" value="1"/>
</dbReference>
<dbReference type="SUPFAM" id="SSF51419">
    <property type="entry name" value="PLP-binding barrel"/>
    <property type="match status" value="1"/>
</dbReference>
<evidence type="ECO:0000256" key="2">
    <source>
        <dbReference type="PIRSR" id="PIRSR004848-1"/>
    </source>
</evidence>
<sequence length="239" mass="26663">MQQESGGDMLRRMSTESSSIAQKLKVVLENIQAACEKRPQKLQYAAPQLVAVSKTKGLDMVMEAYDAGQRHFGENYVQELDEKGHDIELLDHCEDIKWHFIGRLQRNKVAKLLGVPNLYMIETVDNERLAKAVNDTWGRLNKPAPIKCMAQVNTSGEENKSGCTPDTAVELARYMRENCPHIDLAGLMTIGSFGHNPKAGINPDFEKLVQVREEVCKALNIPTEDLGLSMGMSADYEQA</sequence>
<dbReference type="AlphaFoldDB" id="A0AAV4G3Z6"/>
<evidence type="ECO:0000259" key="4">
    <source>
        <dbReference type="Pfam" id="PF01168"/>
    </source>
</evidence>
<dbReference type="Gene3D" id="3.20.20.10">
    <property type="entry name" value="Alanine racemase"/>
    <property type="match status" value="1"/>
</dbReference>
<feature type="domain" description="Alanine racemase N-terminal" evidence="4">
    <location>
        <begin position="31"/>
        <end position="236"/>
    </location>
</feature>
<feature type="modified residue" description="N6-(pyridoxal phosphate)lysine" evidence="2">
    <location>
        <position position="54"/>
    </location>
</feature>
<reference evidence="5 6" key="1">
    <citation type="journal article" date="2021" name="Elife">
        <title>Chloroplast acquisition without the gene transfer in kleptoplastic sea slugs, Plakobranchus ocellatus.</title>
        <authorList>
            <person name="Maeda T."/>
            <person name="Takahashi S."/>
            <person name="Yoshida T."/>
            <person name="Shimamura S."/>
            <person name="Takaki Y."/>
            <person name="Nagai Y."/>
            <person name="Toyoda A."/>
            <person name="Suzuki Y."/>
            <person name="Arimoto A."/>
            <person name="Ishii H."/>
            <person name="Satoh N."/>
            <person name="Nishiyama T."/>
            <person name="Hasebe M."/>
            <person name="Maruyama T."/>
            <person name="Minagawa J."/>
            <person name="Obokata J."/>
            <person name="Shigenobu S."/>
        </authorList>
    </citation>
    <scope>NUCLEOTIDE SEQUENCE [LARGE SCALE GENOMIC DNA]</scope>
</reference>
<dbReference type="Proteomes" id="UP000762676">
    <property type="component" value="Unassembled WGS sequence"/>
</dbReference>
<dbReference type="InterPro" id="IPR011078">
    <property type="entry name" value="PyrdxlP_homeostasis"/>
</dbReference>
<evidence type="ECO:0000256" key="3">
    <source>
        <dbReference type="RuleBase" id="RU004514"/>
    </source>
</evidence>
<dbReference type="GO" id="GO:0030170">
    <property type="term" value="F:pyridoxal phosphate binding"/>
    <property type="evidence" value="ECO:0007669"/>
    <property type="project" value="InterPro"/>
</dbReference>
<dbReference type="PANTHER" id="PTHR10146">
    <property type="entry name" value="PROLINE SYNTHETASE CO-TRANSCRIBED BACTERIAL HOMOLOG PROTEIN"/>
    <property type="match status" value="1"/>
</dbReference>
<dbReference type="FunFam" id="3.20.20.10:FF:000018">
    <property type="entry name" value="Pyridoxal phosphate homeostasis protein"/>
    <property type="match status" value="1"/>
</dbReference>
<dbReference type="HAMAP" id="MF_02087">
    <property type="entry name" value="PLP_homeostasis"/>
    <property type="match status" value="1"/>
</dbReference>
<protein>
    <submittedName>
        <fullName evidence="5">Proline synthase co-transcribed bacterial homolog protein</fullName>
    </submittedName>
</protein>
<dbReference type="PIRSF" id="PIRSF004848">
    <property type="entry name" value="YBL036c_PLPDEIII"/>
    <property type="match status" value="1"/>
</dbReference>
<dbReference type="Pfam" id="PF01168">
    <property type="entry name" value="Ala_racemase_N"/>
    <property type="match status" value="1"/>
</dbReference>
<comment type="caution">
    <text evidence="5">The sequence shown here is derived from an EMBL/GenBank/DDBJ whole genome shotgun (WGS) entry which is preliminary data.</text>
</comment>
<name>A0AAV4G3Z6_9GAST</name>
<dbReference type="InterPro" id="IPR029066">
    <property type="entry name" value="PLP-binding_barrel"/>
</dbReference>
<evidence type="ECO:0000256" key="1">
    <source>
        <dbReference type="ARBA" id="ARBA00022898"/>
    </source>
</evidence>
<comment type="cofactor">
    <cofactor evidence="2">
        <name>pyridoxal 5'-phosphate</name>
        <dbReference type="ChEBI" id="CHEBI:597326"/>
    </cofactor>
</comment>
<keyword evidence="6" id="KW-1185">Reference proteome</keyword>
<dbReference type="CDD" id="cd06822">
    <property type="entry name" value="PLPDE_III_YBL036c_euk"/>
    <property type="match status" value="1"/>
</dbReference>
<dbReference type="EMBL" id="BMAT01011808">
    <property type="protein sequence ID" value="GFR79720.1"/>
    <property type="molecule type" value="Genomic_DNA"/>
</dbReference>
<evidence type="ECO:0000313" key="6">
    <source>
        <dbReference type="Proteomes" id="UP000762676"/>
    </source>
</evidence>
<feature type="non-terminal residue" evidence="5">
    <location>
        <position position="239"/>
    </location>
</feature>
<gene>
    <name evidence="5" type="ORF">ElyMa_005883000</name>
</gene>
<dbReference type="InterPro" id="IPR001608">
    <property type="entry name" value="Ala_racemase_N"/>
</dbReference>
<organism evidence="5 6">
    <name type="scientific">Elysia marginata</name>
    <dbReference type="NCBI Taxonomy" id="1093978"/>
    <lineage>
        <taxon>Eukaryota</taxon>
        <taxon>Metazoa</taxon>
        <taxon>Spiralia</taxon>
        <taxon>Lophotrochozoa</taxon>
        <taxon>Mollusca</taxon>
        <taxon>Gastropoda</taxon>
        <taxon>Heterobranchia</taxon>
        <taxon>Euthyneura</taxon>
        <taxon>Panpulmonata</taxon>
        <taxon>Sacoglossa</taxon>
        <taxon>Placobranchoidea</taxon>
        <taxon>Plakobranchidae</taxon>
        <taxon>Elysia</taxon>
    </lineage>
</organism>
<keyword evidence="1 2" id="KW-0663">Pyridoxal phosphate</keyword>
<proteinExistence type="inferred from homology"/>
<evidence type="ECO:0000313" key="5">
    <source>
        <dbReference type="EMBL" id="GFR79720.1"/>
    </source>
</evidence>
<dbReference type="PROSITE" id="PS01211">
    <property type="entry name" value="UPF0001"/>
    <property type="match status" value="1"/>
</dbReference>
<dbReference type="PANTHER" id="PTHR10146:SF14">
    <property type="entry name" value="PYRIDOXAL PHOSPHATE HOMEOSTASIS PROTEIN"/>
    <property type="match status" value="1"/>
</dbReference>